<dbReference type="Proteomes" id="UP000187406">
    <property type="component" value="Unassembled WGS sequence"/>
</dbReference>
<organism evidence="2 3">
    <name type="scientific">Cephalotus follicularis</name>
    <name type="common">Albany pitcher plant</name>
    <dbReference type="NCBI Taxonomy" id="3775"/>
    <lineage>
        <taxon>Eukaryota</taxon>
        <taxon>Viridiplantae</taxon>
        <taxon>Streptophyta</taxon>
        <taxon>Embryophyta</taxon>
        <taxon>Tracheophyta</taxon>
        <taxon>Spermatophyta</taxon>
        <taxon>Magnoliopsida</taxon>
        <taxon>eudicotyledons</taxon>
        <taxon>Gunneridae</taxon>
        <taxon>Pentapetalae</taxon>
        <taxon>rosids</taxon>
        <taxon>fabids</taxon>
        <taxon>Oxalidales</taxon>
        <taxon>Cephalotaceae</taxon>
        <taxon>Cephalotus</taxon>
    </lineage>
</organism>
<reference evidence="3" key="1">
    <citation type="submission" date="2016-04" db="EMBL/GenBank/DDBJ databases">
        <title>Cephalotus genome sequencing.</title>
        <authorList>
            <person name="Fukushima K."/>
            <person name="Hasebe M."/>
            <person name="Fang X."/>
        </authorList>
    </citation>
    <scope>NUCLEOTIDE SEQUENCE [LARGE SCALE GENOMIC DNA]</scope>
    <source>
        <strain evidence="3">cv. St1</strain>
    </source>
</reference>
<evidence type="ECO:0000313" key="2">
    <source>
        <dbReference type="EMBL" id="GAV79425.1"/>
    </source>
</evidence>
<comment type="caution">
    <text evidence="2">The sequence shown here is derived from an EMBL/GenBank/DDBJ whole genome shotgun (WGS) entry which is preliminary data.</text>
</comment>
<feature type="transmembrane region" description="Helical" evidence="1">
    <location>
        <begin position="38"/>
        <end position="59"/>
    </location>
</feature>
<dbReference type="EMBL" id="BDDD01001974">
    <property type="protein sequence ID" value="GAV79425.1"/>
    <property type="molecule type" value="Genomic_DNA"/>
</dbReference>
<protein>
    <submittedName>
        <fullName evidence="2">Uncharacterized protein</fullName>
    </submittedName>
</protein>
<sequence>MGWTGGWLVCWLCGELLPVSSWINPFDLWVLTVWDYDFGLGISVLFIVFGGLRFLLSVWSLANWGWIGGDVFGSNSEVRWSLVLVVVFCIHRLFGHGLWWYMDCGFNLWF</sequence>
<keyword evidence="1" id="KW-0472">Membrane</keyword>
<keyword evidence="3" id="KW-1185">Reference proteome</keyword>
<accession>A0A1Q3CGS6</accession>
<evidence type="ECO:0000256" key="1">
    <source>
        <dbReference type="SAM" id="Phobius"/>
    </source>
</evidence>
<gene>
    <name evidence="2" type="ORF">CFOL_v3_22890</name>
</gene>
<keyword evidence="1" id="KW-1133">Transmembrane helix</keyword>
<dbReference type="InParanoid" id="A0A1Q3CGS6"/>
<name>A0A1Q3CGS6_CEPFO</name>
<evidence type="ECO:0000313" key="3">
    <source>
        <dbReference type="Proteomes" id="UP000187406"/>
    </source>
</evidence>
<proteinExistence type="predicted"/>
<keyword evidence="1" id="KW-0812">Transmembrane</keyword>
<dbReference type="AlphaFoldDB" id="A0A1Q3CGS6"/>
<feature type="transmembrane region" description="Helical" evidence="1">
    <location>
        <begin position="80"/>
        <end position="102"/>
    </location>
</feature>